<dbReference type="OrthoDB" id="445896at2759"/>
<proteinExistence type="predicted"/>
<feature type="compositionally biased region" description="Basic residues" evidence="2">
    <location>
        <begin position="346"/>
        <end position="359"/>
    </location>
</feature>
<organism evidence="4 5">
    <name type="scientific">Steinernema carpocapsae</name>
    <name type="common">Entomopathogenic nematode</name>
    <dbReference type="NCBI Taxonomy" id="34508"/>
    <lineage>
        <taxon>Eukaryota</taxon>
        <taxon>Metazoa</taxon>
        <taxon>Ecdysozoa</taxon>
        <taxon>Nematoda</taxon>
        <taxon>Chromadorea</taxon>
        <taxon>Rhabditida</taxon>
        <taxon>Tylenchina</taxon>
        <taxon>Panagrolaimomorpha</taxon>
        <taxon>Strongyloidoidea</taxon>
        <taxon>Steinernematidae</taxon>
        <taxon>Steinernema</taxon>
    </lineage>
</organism>
<feature type="compositionally biased region" description="Low complexity" evidence="2">
    <location>
        <begin position="360"/>
        <end position="370"/>
    </location>
</feature>
<dbReference type="InterPro" id="IPR036770">
    <property type="entry name" value="Ankyrin_rpt-contain_sf"/>
</dbReference>
<dbReference type="GO" id="GO:0030160">
    <property type="term" value="F:synaptic receptor adaptor activity"/>
    <property type="evidence" value="ECO:0007669"/>
    <property type="project" value="TreeGrafter"/>
</dbReference>
<dbReference type="GO" id="GO:0014069">
    <property type="term" value="C:postsynaptic density"/>
    <property type="evidence" value="ECO:0007669"/>
    <property type="project" value="TreeGrafter"/>
</dbReference>
<dbReference type="Proteomes" id="UP000298663">
    <property type="component" value="Unassembled WGS sequence"/>
</dbReference>
<reference evidence="4 5" key="2">
    <citation type="journal article" date="2019" name="G3 (Bethesda)">
        <title>Hybrid Assembly of the Genome of the Entomopathogenic Nematode Steinernema carpocapsae Identifies the X-Chromosome.</title>
        <authorList>
            <person name="Serra L."/>
            <person name="Macchietto M."/>
            <person name="Macias-Munoz A."/>
            <person name="McGill C.J."/>
            <person name="Rodriguez I.M."/>
            <person name="Rodriguez B."/>
            <person name="Murad R."/>
            <person name="Mortazavi A."/>
        </authorList>
    </citation>
    <scope>NUCLEOTIDE SEQUENCE [LARGE SCALE GENOMIC DNA]</scope>
    <source>
        <strain evidence="4 5">ALL</strain>
    </source>
</reference>
<evidence type="ECO:0000256" key="1">
    <source>
        <dbReference type="PROSITE-ProRule" id="PRU00023"/>
    </source>
</evidence>
<dbReference type="SMART" id="SM00228">
    <property type="entry name" value="PDZ"/>
    <property type="match status" value="1"/>
</dbReference>
<dbReference type="CDD" id="cd06746">
    <property type="entry name" value="PDZ_SHANK1_3-like"/>
    <property type="match status" value="1"/>
</dbReference>
<dbReference type="Pfam" id="PF12796">
    <property type="entry name" value="Ank_2"/>
    <property type="match status" value="2"/>
</dbReference>
<dbReference type="SUPFAM" id="SSF50156">
    <property type="entry name" value="PDZ domain-like"/>
    <property type="match status" value="1"/>
</dbReference>
<dbReference type="GO" id="GO:0043197">
    <property type="term" value="C:dendritic spine"/>
    <property type="evidence" value="ECO:0007669"/>
    <property type="project" value="TreeGrafter"/>
</dbReference>
<dbReference type="Gene3D" id="1.25.40.20">
    <property type="entry name" value="Ankyrin repeat-containing domain"/>
    <property type="match status" value="2"/>
</dbReference>
<dbReference type="PANTHER" id="PTHR24135">
    <property type="entry name" value="SH3 AND MULTIPLE ANKYRIN REPEAT DOMAINS PROTEIN"/>
    <property type="match status" value="1"/>
</dbReference>
<dbReference type="PROSITE" id="PS50088">
    <property type="entry name" value="ANK_REPEAT"/>
    <property type="match status" value="4"/>
</dbReference>
<evidence type="ECO:0000259" key="3">
    <source>
        <dbReference type="PROSITE" id="PS50106"/>
    </source>
</evidence>
<reference evidence="4 5" key="1">
    <citation type="journal article" date="2015" name="Genome Biol.">
        <title>Comparative genomics of Steinernema reveals deeply conserved gene regulatory networks.</title>
        <authorList>
            <person name="Dillman A.R."/>
            <person name="Macchietto M."/>
            <person name="Porter C.F."/>
            <person name="Rogers A."/>
            <person name="Williams B."/>
            <person name="Antoshechkin I."/>
            <person name="Lee M.M."/>
            <person name="Goodwin Z."/>
            <person name="Lu X."/>
            <person name="Lewis E.E."/>
            <person name="Goodrich-Blair H."/>
            <person name="Stock S.P."/>
            <person name="Adams B.J."/>
            <person name="Sternberg P.W."/>
            <person name="Mortazavi A."/>
        </authorList>
    </citation>
    <scope>NUCLEOTIDE SEQUENCE [LARGE SCALE GENOMIC DNA]</scope>
    <source>
        <strain evidence="4 5">ALL</strain>
    </source>
</reference>
<dbReference type="PROSITE" id="PS50297">
    <property type="entry name" value="ANK_REP_REGION"/>
    <property type="match status" value="3"/>
</dbReference>
<dbReference type="PROSITE" id="PS50106">
    <property type="entry name" value="PDZ"/>
    <property type="match status" value="1"/>
</dbReference>
<feature type="repeat" description="ANK" evidence="1">
    <location>
        <begin position="173"/>
        <end position="205"/>
    </location>
</feature>
<dbReference type="EMBL" id="AZBU02000016">
    <property type="protein sequence ID" value="TKR57334.1"/>
    <property type="molecule type" value="Genomic_DNA"/>
</dbReference>
<feature type="repeat" description="ANK" evidence="1">
    <location>
        <begin position="139"/>
        <end position="172"/>
    </location>
</feature>
<sequence>MKCLNVFLDEIVWDLKNKLLAALPQQLPQAFNYGLFLPPCDGRAGKFLLEDRPIRDYPFHDCVPYLECVCVCRILICRCETCFNLNTKNGLLKLDEKQLKQLHSKNNLKKFVEYVQVRNSDKVEKFCRQGLDANFLDNDGETPLTIASGVSDNRKVIIQLVGGGAHLDFRNSEGQTGMHKAAFLSMTENVKTLLELGASPNYRDQIGLTSLYYNMLMTDSNDSVAEMLLAEAAEIGITDMHGNQEIHQACKNGLMKHVEHLLYYGANINAQNINGNTALHVCAVNNRPDCARVLLFRGADPQLPNKQGQTALHVAHIVGNAGVAEVIQNHNPSSTVPYRGTPKYNTNRRRNNTITRRRSLSQSSLVSSQSDYYRTPQPVRSQNFVAPSPSPSRATVIGNGSEYSTMRRYSVDAVRPAASGSDLNIPRILVIPRGPGTKGFGFILRGAKRAESDMNFQPTPMVPALQFFEGVDMSGMAMRAGLRPGDFLLEINGCDVRKASHEQVVQLIKQADDTITLKVITIDLHTGNPLTSQSHYAGTMPSRRNNSVPRHVGLPPVPPQRHPATSLTYTDGGTIQNMMFSYSGITRCPADLLPVFHRCSHC</sequence>
<dbReference type="Pfam" id="PF00595">
    <property type="entry name" value="PDZ"/>
    <property type="match status" value="1"/>
</dbReference>
<dbReference type="SMART" id="SM00248">
    <property type="entry name" value="ANK"/>
    <property type="match status" value="6"/>
</dbReference>
<gene>
    <name evidence="4" type="ORF">L596_030822</name>
</gene>
<keyword evidence="1" id="KW-0040">ANK repeat</keyword>
<dbReference type="InterPro" id="IPR036034">
    <property type="entry name" value="PDZ_sf"/>
</dbReference>
<protein>
    <recommendedName>
        <fullName evidence="3">PDZ domain-containing protein</fullName>
    </recommendedName>
</protein>
<dbReference type="STRING" id="34508.A0A4U5LNB2"/>
<keyword evidence="5" id="KW-1185">Reference proteome</keyword>
<feature type="region of interest" description="Disordered" evidence="2">
    <location>
        <begin position="540"/>
        <end position="565"/>
    </location>
</feature>
<feature type="repeat" description="ANK" evidence="1">
    <location>
        <begin position="241"/>
        <end position="273"/>
    </location>
</feature>
<dbReference type="AlphaFoldDB" id="A0A4U5LNB2"/>
<dbReference type="GO" id="GO:0045211">
    <property type="term" value="C:postsynaptic membrane"/>
    <property type="evidence" value="ECO:0007669"/>
    <property type="project" value="TreeGrafter"/>
</dbReference>
<name>A0A4U5LNB2_STECR</name>
<feature type="region of interest" description="Disordered" evidence="2">
    <location>
        <begin position="331"/>
        <end position="374"/>
    </location>
</feature>
<dbReference type="InterPro" id="IPR002110">
    <property type="entry name" value="Ankyrin_rpt"/>
</dbReference>
<evidence type="ECO:0000256" key="2">
    <source>
        <dbReference type="SAM" id="MobiDB-lite"/>
    </source>
</evidence>
<evidence type="ECO:0000313" key="4">
    <source>
        <dbReference type="EMBL" id="TKR57334.1"/>
    </source>
</evidence>
<feature type="domain" description="PDZ" evidence="3">
    <location>
        <begin position="428"/>
        <end position="523"/>
    </location>
</feature>
<comment type="caution">
    <text evidence="4">The sequence shown here is derived from an EMBL/GenBank/DDBJ whole genome shotgun (WGS) entry which is preliminary data.</text>
</comment>
<dbReference type="InterPro" id="IPR051569">
    <property type="entry name" value="SHANK"/>
</dbReference>
<dbReference type="Gene3D" id="2.30.42.10">
    <property type="match status" value="1"/>
</dbReference>
<dbReference type="PANTHER" id="PTHR24135:SF28">
    <property type="entry name" value="LD13733P"/>
    <property type="match status" value="1"/>
</dbReference>
<dbReference type="SUPFAM" id="SSF48403">
    <property type="entry name" value="Ankyrin repeat"/>
    <property type="match status" value="1"/>
</dbReference>
<accession>A0A4U5LNB2</accession>
<dbReference type="GO" id="GO:0035255">
    <property type="term" value="F:ionotropic glutamate receptor binding"/>
    <property type="evidence" value="ECO:0007669"/>
    <property type="project" value="TreeGrafter"/>
</dbReference>
<dbReference type="InterPro" id="IPR001478">
    <property type="entry name" value="PDZ"/>
</dbReference>
<evidence type="ECO:0000313" key="5">
    <source>
        <dbReference type="Proteomes" id="UP000298663"/>
    </source>
</evidence>
<feature type="repeat" description="ANK" evidence="1">
    <location>
        <begin position="274"/>
        <end position="306"/>
    </location>
</feature>